<organism evidence="4 5">
    <name type="scientific">Paenochrobactrum gallinarii</name>
    <dbReference type="NCBI Taxonomy" id="643673"/>
    <lineage>
        <taxon>Bacteria</taxon>
        <taxon>Pseudomonadati</taxon>
        <taxon>Pseudomonadota</taxon>
        <taxon>Alphaproteobacteria</taxon>
        <taxon>Hyphomicrobiales</taxon>
        <taxon>Brucellaceae</taxon>
        <taxon>Paenochrobactrum</taxon>
    </lineage>
</organism>
<dbReference type="InterPro" id="IPR058625">
    <property type="entry name" value="MdtA-like_BSH"/>
</dbReference>
<name>A0A841LV77_9HYPH</name>
<dbReference type="InterPro" id="IPR058792">
    <property type="entry name" value="Beta-barrel_RND_2"/>
</dbReference>
<gene>
    <name evidence="4" type="ORF">FHS77_000047</name>
</gene>
<reference evidence="4 5" key="1">
    <citation type="submission" date="2020-08" db="EMBL/GenBank/DDBJ databases">
        <title>Genomic Encyclopedia of Type Strains, Phase IV (KMG-IV): sequencing the most valuable type-strain genomes for metagenomic binning, comparative biology and taxonomic classification.</title>
        <authorList>
            <person name="Goeker M."/>
        </authorList>
    </citation>
    <scope>NUCLEOTIDE SEQUENCE [LARGE SCALE GENOMIC DNA]</scope>
    <source>
        <strain evidence="4 5">DSM 22336</strain>
    </source>
</reference>
<sequence length="373" mass="39379">MIKRLLLAIVFLAIVVGGLVGFNLFRSKMIADFFANMPQKTMTVATVTVEPTVWTPGLEAIGSVNASDGVDLTFEVAGVVNKIQFKANDKVQKGQVLVQLDDSIQVADLAAAKASAVLSDQNLKRAQTLRTQGVGAVSNVDTASASAESAHAQVAKLEAVLKQKTLIAPFSGTIGIAKVDVGQYVSPGVAIATLQNMETMRVDFTVPEQSITKLKLGQVVKVTPNSGEEFTGKITGIDPKINPSTRLVSVRGHIENVNGQLNPGQFTQVSVQLPEESNIIALPQTAVVSSLYGDYVFVVRPVKTEGAAADAKETLAVDQVFVQLGRKVKGVVEVTSGIKDGDIIVSAGQNRLSPKMHVVIDNTVNPANPATAQ</sequence>
<evidence type="ECO:0000259" key="3">
    <source>
        <dbReference type="Pfam" id="PF25954"/>
    </source>
</evidence>
<dbReference type="Gene3D" id="1.10.287.470">
    <property type="entry name" value="Helix hairpin bin"/>
    <property type="match status" value="1"/>
</dbReference>
<feature type="domain" description="CusB-like beta-barrel" evidence="3">
    <location>
        <begin position="202"/>
        <end position="272"/>
    </location>
</feature>
<dbReference type="PANTHER" id="PTHR30469:SF11">
    <property type="entry name" value="BLL4320 PROTEIN"/>
    <property type="match status" value="1"/>
</dbReference>
<dbReference type="NCBIfam" id="TIGR01730">
    <property type="entry name" value="RND_mfp"/>
    <property type="match status" value="1"/>
</dbReference>
<evidence type="ECO:0000313" key="5">
    <source>
        <dbReference type="Proteomes" id="UP000555393"/>
    </source>
</evidence>
<comment type="caution">
    <text evidence="4">The sequence shown here is derived from an EMBL/GenBank/DDBJ whole genome shotgun (WGS) entry which is preliminary data.</text>
</comment>
<feature type="domain" description="Multidrug resistance protein MdtA-like barrel-sandwich hybrid" evidence="2">
    <location>
        <begin position="70"/>
        <end position="189"/>
    </location>
</feature>
<dbReference type="Proteomes" id="UP000555393">
    <property type="component" value="Unassembled WGS sequence"/>
</dbReference>
<dbReference type="Pfam" id="PF25917">
    <property type="entry name" value="BSH_RND"/>
    <property type="match status" value="1"/>
</dbReference>
<evidence type="ECO:0000256" key="1">
    <source>
        <dbReference type="ARBA" id="ARBA00009477"/>
    </source>
</evidence>
<dbReference type="Gene3D" id="2.40.30.170">
    <property type="match status" value="1"/>
</dbReference>
<dbReference type="Gene3D" id="2.40.50.100">
    <property type="match status" value="1"/>
</dbReference>
<dbReference type="GO" id="GO:1990281">
    <property type="term" value="C:efflux pump complex"/>
    <property type="evidence" value="ECO:0007669"/>
    <property type="project" value="TreeGrafter"/>
</dbReference>
<dbReference type="EMBL" id="JACIIU010000001">
    <property type="protein sequence ID" value="MBB6259539.1"/>
    <property type="molecule type" value="Genomic_DNA"/>
</dbReference>
<dbReference type="Gene3D" id="2.40.420.20">
    <property type="match status" value="1"/>
</dbReference>
<comment type="similarity">
    <text evidence="1">Belongs to the membrane fusion protein (MFP) (TC 8.A.1) family.</text>
</comment>
<dbReference type="FunFam" id="2.40.30.170:FF:000010">
    <property type="entry name" value="Efflux RND transporter periplasmic adaptor subunit"/>
    <property type="match status" value="1"/>
</dbReference>
<accession>A0A841LV77</accession>
<dbReference type="InterPro" id="IPR006143">
    <property type="entry name" value="RND_pump_MFP"/>
</dbReference>
<dbReference type="AlphaFoldDB" id="A0A841LV77"/>
<dbReference type="GO" id="GO:0015562">
    <property type="term" value="F:efflux transmembrane transporter activity"/>
    <property type="evidence" value="ECO:0007669"/>
    <property type="project" value="TreeGrafter"/>
</dbReference>
<dbReference type="Pfam" id="PF25954">
    <property type="entry name" value="Beta-barrel_RND_2"/>
    <property type="match status" value="1"/>
</dbReference>
<evidence type="ECO:0000313" key="4">
    <source>
        <dbReference type="EMBL" id="MBB6259539.1"/>
    </source>
</evidence>
<dbReference type="SUPFAM" id="SSF111369">
    <property type="entry name" value="HlyD-like secretion proteins"/>
    <property type="match status" value="1"/>
</dbReference>
<protein>
    <submittedName>
        <fullName evidence="4">Membrane fusion protein (Multidrug efflux system)</fullName>
    </submittedName>
</protein>
<evidence type="ECO:0000259" key="2">
    <source>
        <dbReference type="Pfam" id="PF25917"/>
    </source>
</evidence>
<dbReference type="PANTHER" id="PTHR30469">
    <property type="entry name" value="MULTIDRUG RESISTANCE PROTEIN MDTA"/>
    <property type="match status" value="1"/>
</dbReference>
<proteinExistence type="inferred from homology"/>
<dbReference type="RefSeq" id="WP_184218309.1">
    <property type="nucleotide sequence ID" value="NZ_JACIIU010000001.1"/>
</dbReference>
<keyword evidence="5" id="KW-1185">Reference proteome</keyword>